<evidence type="ECO:0000313" key="2">
    <source>
        <dbReference type="Proteomes" id="UP000252378"/>
    </source>
</evidence>
<name>A0A367GBA9_9FIRM</name>
<dbReference type="AlphaFoldDB" id="A0A367GBA9"/>
<evidence type="ECO:0000313" key="1">
    <source>
        <dbReference type="EMBL" id="RCH48048.1"/>
    </source>
</evidence>
<protein>
    <submittedName>
        <fullName evidence="1">Uncharacterized protein</fullName>
    </submittedName>
</protein>
<sequence>MGYLLWALYGTEGFLRAGGCSRSGNKKRAARCRNAAKAAVSAHAKPRLSYAGGFLSRRGQKGERSTFCCPIYRIGGSTSTMIRVHCPAFTSQFS</sequence>
<dbReference type="Proteomes" id="UP000252378">
    <property type="component" value="Unassembled WGS sequence"/>
</dbReference>
<organism evidence="1 2">
    <name type="scientific">Faecalibacterium prausnitzii</name>
    <dbReference type="NCBI Taxonomy" id="853"/>
    <lineage>
        <taxon>Bacteria</taxon>
        <taxon>Bacillati</taxon>
        <taxon>Bacillota</taxon>
        <taxon>Clostridia</taxon>
        <taxon>Eubacteriales</taxon>
        <taxon>Oscillospiraceae</taxon>
        <taxon>Faecalibacterium</taxon>
    </lineage>
</organism>
<dbReference type="EMBL" id="PXUP01000001">
    <property type="protein sequence ID" value="RCH48048.1"/>
    <property type="molecule type" value="Genomic_DNA"/>
</dbReference>
<accession>A0A367GBA9</accession>
<comment type="caution">
    <text evidence="1">The sequence shown here is derived from an EMBL/GenBank/DDBJ whole genome shotgun (WGS) entry which is preliminary data.</text>
</comment>
<reference evidence="1 2" key="1">
    <citation type="submission" date="2018-03" db="EMBL/GenBank/DDBJ databases">
        <title>Complete genome sequencing of Faecalibacterium prausnitzii strains isolated from the human gut.</title>
        <authorList>
            <person name="Fitzgerald B.C."/>
            <person name="Shkoporov A.N."/>
            <person name="Ross P.R."/>
            <person name="Hill C."/>
        </authorList>
    </citation>
    <scope>NUCLEOTIDE SEQUENCE [LARGE SCALE GENOMIC DNA]</scope>
    <source>
        <strain evidence="1 2">ATCC 27768</strain>
    </source>
</reference>
<proteinExistence type="predicted"/>
<gene>
    <name evidence="1" type="ORF">C7J97_00390</name>
</gene>